<dbReference type="Proteomes" id="UP000008366">
    <property type="component" value="Unassembled WGS sequence"/>
</dbReference>
<evidence type="ECO:0008006" key="3">
    <source>
        <dbReference type="Google" id="ProtNLM"/>
    </source>
</evidence>
<sequence length="254" mass="26690">MSTRDVAALVVLWSAAHPETEQAVTNAVTVAERQDGRLRVVAVDVQANPGIAAAFQVQQIPMTVGLVAGQPVPLFPGVQPAEQLAPVVAELLKVAAQNGVTGHITDAGQVEAPDEPEIDPRFEAAFDAVEAGDYDTAIAAYEQVLKEAPADDDAKAGLAQVKLLKRVADADLAAARAEAAAKPTDVAAQTLAADLDLAGGHVEDAFTRLVDLVRATAEEERDAARAHLLELFEIVGPKDERVVKARRALMSALF</sequence>
<dbReference type="STRING" id="1184609.KILIM_025_00220"/>
<evidence type="ECO:0000313" key="2">
    <source>
        <dbReference type="Proteomes" id="UP000008366"/>
    </source>
</evidence>
<gene>
    <name evidence="1" type="ORF">KILIM_025_00220</name>
</gene>
<dbReference type="InterPro" id="IPR011990">
    <property type="entry name" value="TPR-like_helical_dom_sf"/>
</dbReference>
<dbReference type="Pfam" id="PF14559">
    <property type="entry name" value="TPR_19"/>
    <property type="match status" value="1"/>
</dbReference>
<dbReference type="Gene3D" id="3.40.30.10">
    <property type="entry name" value="Glutaredoxin"/>
    <property type="match status" value="1"/>
</dbReference>
<dbReference type="AlphaFoldDB" id="K6W914"/>
<organism evidence="1 2">
    <name type="scientific">Kineosphaera limosa NBRC 100340</name>
    <dbReference type="NCBI Taxonomy" id="1184609"/>
    <lineage>
        <taxon>Bacteria</taxon>
        <taxon>Bacillati</taxon>
        <taxon>Actinomycetota</taxon>
        <taxon>Actinomycetes</taxon>
        <taxon>Micrococcales</taxon>
        <taxon>Dermatophilaceae</taxon>
        <taxon>Kineosphaera</taxon>
    </lineage>
</organism>
<dbReference type="Gene3D" id="1.25.40.10">
    <property type="entry name" value="Tetratricopeptide repeat domain"/>
    <property type="match status" value="1"/>
</dbReference>
<reference evidence="1 2" key="1">
    <citation type="submission" date="2012-08" db="EMBL/GenBank/DDBJ databases">
        <title>Whole genome shotgun sequence of Kineosphaera limosa NBRC 100340.</title>
        <authorList>
            <person name="Yoshida I."/>
            <person name="Isaki S."/>
            <person name="Hosoyama A."/>
            <person name="Tsuchikane K."/>
            <person name="Katsumata H."/>
            <person name="Ando Y."/>
            <person name="Ohji S."/>
            <person name="Hamada M."/>
            <person name="Tamura T."/>
            <person name="Yamazoe A."/>
            <person name="Yamazaki S."/>
            <person name="Fujita N."/>
        </authorList>
    </citation>
    <scope>NUCLEOTIDE SEQUENCE [LARGE SCALE GENOMIC DNA]</scope>
    <source>
        <strain evidence="1 2">NBRC 100340</strain>
    </source>
</reference>
<accession>K6W914</accession>
<evidence type="ECO:0000313" key="1">
    <source>
        <dbReference type="EMBL" id="GAB95685.1"/>
    </source>
</evidence>
<proteinExistence type="predicted"/>
<dbReference type="eggNOG" id="COG3118">
    <property type="taxonomic scope" value="Bacteria"/>
</dbReference>
<dbReference type="InterPro" id="IPR036249">
    <property type="entry name" value="Thioredoxin-like_sf"/>
</dbReference>
<name>K6W914_9MICO</name>
<dbReference type="SUPFAM" id="SSF52833">
    <property type="entry name" value="Thioredoxin-like"/>
    <property type="match status" value="1"/>
</dbReference>
<dbReference type="EMBL" id="BAHD01000025">
    <property type="protein sequence ID" value="GAB95685.1"/>
    <property type="molecule type" value="Genomic_DNA"/>
</dbReference>
<keyword evidence="2" id="KW-1185">Reference proteome</keyword>
<dbReference type="Pfam" id="PF14561">
    <property type="entry name" value="TPR_20"/>
    <property type="match status" value="1"/>
</dbReference>
<comment type="caution">
    <text evidence="1">The sequence shown here is derived from an EMBL/GenBank/DDBJ whole genome shotgun (WGS) entry which is preliminary data.</text>
</comment>
<protein>
    <recommendedName>
        <fullName evidence="3">Thioredoxin</fullName>
    </recommendedName>
</protein>
<dbReference type="SUPFAM" id="SSF48452">
    <property type="entry name" value="TPR-like"/>
    <property type="match status" value="1"/>
</dbReference>